<proteinExistence type="predicted"/>
<accession>A0ACB9TP38</accession>
<keyword evidence="2" id="KW-1185">Reference proteome</keyword>
<evidence type="ECO:0000313" key="1">
    <source>
        <dbReference type="EMBL" id="KAI4468698.1"/>
    </source>
</evidence>
<sequence length="255" mass="27385">MLRIVPNRLLGKVAVVIGSSAGIGFAIAERLAKEGARVIISGRKQEGVNKALKALDPALKVLGTACHLARYNQRIRVLEMAKYAFGGLDILVINAGVSPVLHDVLDTTQRAWNKMFDINVKSYFQLAKETVPYMQERGQGKIVINADINGYHPHINLGAYAVSKGAIIALTKATALQLAKDNITVNAVAPGIISTKFSEGVRNSERADDFLKQIPQNRFGTSEEVAGPVAFLVSDDANYITGETICVAGGVVSRL</sequence>
<organism evidence="1 2">
    <name type="scientific">Holotrichia oblita</name>
    <name type="common">Chafer beetle</name>
    <dbReference type="NCBI Taxonomy" id="644536"/>
    <lineage>
        <taxon>Eukaryota</taxon>
        <taxon>Metazoa</taxon>
        <taxon>Ecdysozoa</taxon>
        <taxon>Arthropoda</taxon>
        <taxon>Hexapoda</taxon>
        <taxon>Insecta</taxon>
        <taxon>Pterygota</taxon>
        <taxon>Neoptera</taxon>
        <taxon>Endopterygota</taxon>
        <taxon>Coleoptera</taxon>
        <taxon>Polyphaga</taxon>
        <taxon>Scarabaeiformia</taxon>
        <taxon>Scarabaeidae</taxon>
        <taxon>Melolonthinae</taxon>
        <taxon>Holotrichia</taxon>
    </lineage>
</organism>
<protein>
    <submittedName>
        <fullName evidence="1">Dehydrogenase/reductase (Sdr family) member 4</fullName>
    </submittedName>
</protein>
<gene>
    <name evidence="1" type="ORF">MML48_2g00001621</name>
</gene>
<dbReference type="EMBL" id="CM043016">
    <property type="protein sequence ID" value="KAI4468698.1"/>
    <property type="molecule type" value="Genomic_DNA"/>
</dbReference>
<evidence type="ECO:0000313" key="2">
    <source>
        <dbReference type="Proteomes" id="UP001056778"/>
    </source>
</evidence>
<dbReference type="Proteomes" id="UP001056778">
    <property type="component" value="Chromosome 2"/>
</dbReference>
<comment type="caution">
    <text evidence="1">The sequence shown here is derived from an EMBL/GenBank/DDBJ whole genome shotgun (WGS) entry which is preliminary data.</text>
</comment>
<reference evidence="1" key="1">
    <citation type="submission" date="2022-04" db="EMBL/GenBank/DDBJ databases">
        <title>Chromosome-scale genome assembly of Holotrichia oblita Faldermann.</title>
        <authorList>
            <person name="Rongchong L."/>
        </authorList>
    </citation>
    <scope>NUCLEOTIDE SEQUENCE</scope>
    <source>
        <strain evidence="1">81SQS9</strain>
    </source>
</reference>
<name>A0ACB9TP38_HOLOL</name>